<feature type="non-terminal residue" evidence="1">
    <location>
        <position position="1"/>
    </location>
</feature>
<protein>
    <submittedName>
        <fullName evidence="1">Uncharacterized protein</fullName>
    </submittedName>
</protein>
<name>A0AAD7F429_9AGAR</name>
<keyword evidence="2" id="KW-1185">Reference proteome</keyword>
<comment type="caution">
    <text evidence="1">The sequence shown here is derived from an EMBL/GenBank/DDBJ whole genome shotgun (WGS) entry which is preliminary data.</text>
</comment>
<accession>A0AAD7F429</accession>
<organism evidence="1 2">
    <name type="scientific">Mycena albidolilacea</name>
    <dbReference type="NCBI Taxonomy" id="1033008"/>
    <lineage>
        <taxon>Eukaryota</taxon>
        <taxon>Fungi</taxon>
        <taxon>Dikarya</taxon>
        <taxon>Basidiomycota</taxon>
        <taxon>Agaricomycotina</taxon>
        <taxon>Agaricomycetes</taxon>
        <taxon>Agaricomycetidae</taxon>
        <taxon>Agaricales</taxon>
        <taxon>Marasmiineae</taxon>
        <taxon>Mycenaceae</taxon>
        <taxon>Mycena</taxon>
    </lineage>
</organism>
<dbReference type="AlphaFoldDB" id="A0AAD7F429"/>
<dbReference type="Proteomes" id="UP001218218">
    <property type="component" value="Unassembled WGS sequence"/>
</dbReference>
<evidence type="ECO:0000313" key="2">
    <source>
        <dbReference type="Proteomes" id="UP001218218"/>
    </source>
</evidence>
<reference evidence="1" key="1">
    <citation type="submission" date="2023-03" db="EMBL/GenBank/DDBJ databases">
        <title>Massive genome expansion in bonnet fungi (Mycena s.s.) driven by repeated elements and novel gene families across ecological guilds.</title>
        <authorList>
            <consortium name="Lawrence Berkeley National Laboratory"/>
            <person name="Harder C.B."/>
            <person name="Miyauchi S."/>
            <person name="Viragh M."/>
            <person name="Kuo A."/>
            <person name="Thoen E."/>
            <person name="Andreopoulos B."/>
            <person name="Lu D."/>
            <person name="Skrede I."/>
            <person name="Drula E."/>
            <person name="Henrissat B."/>
            <person name="Morin E."/>
            <person name="Kohler A."/>
            <person name="Barry K."/>
            <person name="LaButti K."/>
            <person name="Morin E."/>
            <person name="Salamov A."/>
            <person name="Lipzen A."/>
            <person name="Mereny Z."/>
            <person name="Hegedus B."/>
            <person name="Baldrian P."/>
            <person name="Stursova M."/>
            <person name="Weitz H."/>
            <person name="Taylor A."/>
            <person name="Grigoriev I.V."/>
            <person name="Nagy L.G."/>
            <person name="Martin F."/>
            <person name="Kauserud H."/>
        </authorList>
    </citation>
    <scope>NUCLEOTIDE SEQUENCE</scope>
    <source>
        <strain evidence="1">CBHHK002</strain>
    </source>
</reference>
<sequence length="133" mass="15236">KTRNGSLTHVKNRFFTILVSTAMQLIWNLRNERVLETHRATSDSEIHNRWTAIIKSALKRDILLTDRIQFGTLAIKKQVVLNTWSGVLLDEDSLPDDWTRSKGVLVGIRPLTGKKRSRIKQSQSPTQRLETCA</sequence>
<dbReference type="EMBL" id="JARIHO010000002">
    <property type="protein sequence ID" value="KAJ7366078.1"/>
    <property type="molecule type" value="Genomic_DNA"/>
</dbReference>
<proteinExistence type="predicted"/>
<gene>
    <name evidence="1" type="ORF">DFH08DRAFT_679762</name>
</gene>
<evidence type="ECO:0000313" key="1">
    <source>
        <dbReference type="EMBL" id="KAJ7366078.1"/>
    </source>
</evidence>